<feature type="transmembrane region" description="Helical" evidence="1">
    <location>
        <begin position="52"/>
        <end position="76"/>
    </location>
</feature>
<dbReference type="EMBL" id="CAJFDH010000004">
    <property type="protein sequence ID" value="CAD5221649.1"/>
    <property type="molecule type" value="Genomic_DNA"/>
</dbReference>
<keyword evidence="3" id="KW-1185">Reference proteome</keyword>
<reference evidence="2" key="1">
    <citation type="submission" date="2020-09" db="EMBL/GenBank/DDBJ databases">
        <authorList>
            <person name="Kikuchi T."/>
        </authorList>
    </citation>
    <scope>NUCLEOTIDE SEQUENCE</scope>
    <source>
        <strain evidence="2">SH1</strain>
    </source>
</reference>
<dbReference type="Proteomes" id="UP000783686">
    <property type="component" value="Unassembled WGS sequence"/>
</dbReference>
<dbReference type="CDD" id="cd00637">
    <property type="entry name" value="7tm_classA_rhodopsin-like"/>
    <property type="match status" value="1"/>
</dbReference>
<evidence type="ECO:0008006" key="4">
    <source>
        <dbReference type="Google" id="ProtNLM"/>
    </source>
</evidence>
<gene>
    <name evidence="2" type="ORF">BOKJ2_LOCUS9550</name>
</gene>
<dbReference type="OrthoDB" id="5835578at2759"/>
<protein>
    <recommendedName>
        <fullName evidence="4">G_PROTEIN_RECEP_F1_2 domain-containing protein</fullName>
    </recommendedName>
</protein>
<organism evidence="2 3">
    <name type="scientific">Bursaphelenchus okinawaensis</name>
    <dbReference type="NCBI Taxonomy" id="465554"/>
    <lineage>
        <taxon>Eukaryota</taxon>
        <taxon>Metazoa</taxon>
        <taxon>Ecdysozoa</taxon>
        <taxon>Nematoda</taxon>
        <taxon>Chromadorea</taxon>
        <taxon>Rhabditida</taxon>
        <taxon>Tylenchina</taxon>
        <taxon>Tylenchomorpha</taxon>
        <taxon>Aphelenchoidea</taxon>
        <taxon>Aphelenchoididae</taxon>
        <taxon>Bursaphelenchus</taxon>
    </lineage>
</organism>
<evidence type="ECO:0000313" key="2">
    <source>
        <dbReference type="EMBL" id="CAD5221649.1"/>
    </source>
</evidence>
<name>A0A811L3E1_9BILA</name>
<keyword evidence="1" id="KW-1133">Transmembrane helix</keyword>
<keyword evidence="1" id="KW-0812">Transmembrane</keyword>
<feature type="transmembrane region" description="Helical" evidence="1">
    <location>
        <begin position="152"/>
        <end position="175"/>
    </location>
</feature>
<dbReference type="SUPFAM" id="SSF81321">
    <property type="entry name" value="Family A G protein-coupled receptor-like"/>
    <property type="match status" value="1"/>
</dbReference>
<accession>A0A811L3E1</accession>
<feature type="transmembrane region" description="Helical" evidence="1">
    <location>
        <begin position="96"/>
        <end position="120"/>
    </location>
</feature>
<evidence type="ECO:0000313" key="3">
    <source>
        <dbReference type="Proteomes" id="UP000614601"/>
    </source>
</evidence>
<sequence length="301" mass="35041">MLEHRVSRKFYSLLLNRAFGDLLACMAHNVAVLYSMWFEYERYITMKRCKQFCVFSWILFFMSIVHTIIGLIVTTVPSVQKYTECTTESCLYPLYLYRHILVIAVYLFTLLCFAFTVVLIQRAKKHSESFHQSNKANHDAVQRRFKYPMIKLALHILTFSVFDFPYFLVALVLVIKDKCFYHRHYNFLFMLCSWVEMSLLTRIIIDSVLSLCLETQVKQSFLRILKCATGVIPSIPTPKDIIPTKNSGKGSVTVSATTVCSNAENALPLTAQVQKQQRLVREWEFFHKTHTRTPGDVRTTK</sequence>
<dbReference type="Gene3D" id="1.20.1070.10">
    <property type="entry name" value="Rhodopsin 7-helix transmembrane proteins"/>
    <property type="match status" value="1"/>
</dbReference>
<dbReference type="Proteomes" id="UP000614601">
    <property type="component" value="Unassembled WGS sequence"/>
</dbReference>
<proteinExistence type="predicted"/>
<comment type="caution">
    <text evidence="2">The sequence shown here is derived from an EMBL/GenBank/DDBJ whole genome shotgun (WGS) entry which is preliminary data.</text>
</comment>
<dbReference type="AlphaFoldDB" id="A0A811L3E1"/>
<keyword evidence="1" id="KW-0472">Membrane</keyword>
<dbReference type="EMBL" id="CAJFCW020000004">
    <property type="protein sequence ID" value="CAG9115280.1"/>
    <property type="molecule type" value="Genomic_DNA"/>
</dbReference>
<evidence type="ECO:0000256" key="1">
    <source>
        <dbReference type="SAM" id="Phobius"/>
    </source>
</evidence>